<dbReference type="AlphaFoldDB" id="A0A9Q7E862"/>
<dbReference type="OrthoDB" id="1524472at2"/>
<evidence type="ECO:0000313" key="3">
    <source>
        <dbReference type="EMBL" id="QQT99312.1"/>
    </source>
</evidence>
<dbReference type="PANTHER" id="PTHR34473:SF2">
    <property type="entry name" value="UPF0699 TRANSMEMBRANE PROTEIN YDBT"/>
    <property type="match status" value="1"/>
</dbReference>
<organism evidence="3 4">
    <name type="scientific">Myroides odoratus</name>
    <name type="common">Flavobacterium odoratum</name>
    <dbReference type="NCBI Taxonomy" id="256"/>
    <lineage>
        <taxon>Bacteria</taxon>
        <taxon>Pseudomonadati</taxon>
        <taxon>Bacteroidota</taxon>
        <taxon>Flavobacteriia</taxon>
        <taxon>Flavobacteriales</taxon>
        <taxon>Flavobacteriaceae</taxon>
        <taxon>Myroides</taxon>
    </lineage>
</organism>
<dbReference type="InterPro" id="IPR005182">
    <property type="entry name" value="YdbS-like_PH"/>
</dbReference>
<dbReference type="PANTHER" id="PTHR34473">
    <property type="entry name" value="UPF0699 TRANSMEMBRANE PROTEIN YDBS"/>
    <property type="match status" value="1"/>
</dbReference>
<evidence type="ECO:0000256" key="1">
    <source>
        <dbReference type="SAM" id="Phobius"/>
    </source>
</evidence>
<gene>
    <name evidence="3" type="ORF">I6I88_14035</name>
</gene>
<keyword evidence="1" id="KW-1133">Transmembrane helix</keyword>
<dbReference type="Pfam" id="PF03703">
    <property type="entry name" value="bPH_2"/>
    <property type="match status" value="1"/>
</dbReference>
<dbReference type="Proteomes" id="UP000596202">
    <property type="component" value="Chromosome"/>
</dbReference>
<evidence type="ECO:0000259" key="2">
    <source>
        <dbReference type="Pfam" id="PF03703"/>
    </source>
</evidence>
<sequence>MLILDMNTIFSNQQINTTELPTTDAVIFQPLHVKYKRVVLISTIIFLLFILALGASGFYLPFLGEDSMLLEYKAIVFGTSVGFSLFVLVLNMLGVSKKGYAVREHDILYKSGVLHQKETTIPFNRVQHVEIYEGALLRLFGLCRIEFFTAGGSLGDLKIPGLPLEEANKIKAYVIEKVLPQAKERGESNTQDFLNTEQ</sequence>
<evidence type="ECO:0000313" key="4">
    <source>
        <dbReference type="Proteomes" id="UP000596202"/>
    </source>
</evidence>
<feature type="transmembrane region" description="Helical" evidence="1">
    <location>
        <begin position="74"/>
        <end position="93"/>
    </location>
</feature>
<name>A0A9Q7E862_MYROD</name>
<protein>
    <submittedName>
        <fullName evidence="3">PH domain-containing protein</fullName>
    </submittedName>
</protein>
<reference evidence="3 4" key="1">
    <citation type="submission" date="2021-01" db="EMBL/GenBank/DDBJ databases">
        <title>FDA dAtabase for Regulatory Grade micrObial Sequences (FDA-ARGOS): Supporting development and validation of Infectious Disease Dx tests.</title>
        <authorList>
            <person name="Sproer C."/>
            <person name="Gronow S."/>
            <person name="Severitt S."/>
            <person name="Schroder I."/>
            <person name="Tallon L."/>
            <person name="Sadzewicz L."/>
            <person name="Zhao X."/>
            <person name="Boylan J."/>
            <person name="Ott S."/>
            <person name="Bowen H."/>
            <person name="Vavikolanu K."/>
            <person name="Mehta A."/>
            <person name="Aluvathingal J."/>
            <person name="Nadendla S."/>
            <person name="Lowell S."/>
            <person name="Myers T."/>
            <person name="Yan Y."/>
            <person name="Sichtig H."/>
        </authorList>
    </citation>
    <scope>NUCLEOTIDE SEQUENCE [LARGE SCALE GENOMIC DNA]</scope>
    <source>
        <strain evidence="3 4">FDAARGOS_1131</strain>
    </source>
</reference>
<keyword evidence="1" id="KW-0472">Membrane</keyword>
<feature type="domain" description="YdbS-like PH" evidence="2">
    <location>
        <begin position="99"/>
        <end position="173"/>
    </location>
</feature>
<feature type="transmembrane region" description="Helical" evidence="1">
    <location>
        <begin position="38"/>
        <end position="62"/>
    </location>
</feature>
<accession>A0A9Q7E862</accession>
<keyword evidence="1" id="KW-0812">Transmembrane</keyword>
<dbReference type="EMBL" id="CP068108">
    <property type="protein sequence ID" value="QQT99312.1"/>
    <property type="molecule type" value="Genomic_DNA"/>
</dbReference>
<proteinExistence type="predicted"/>